<dbReference type="InParanoid" id="A0A0B2UJ08"/>
<dbReference type="HOGENOM" id="CLU_2347285_0_0_1"/>
<accession>A0A0B2UJ08</accession>
<dbReference type="RefSeq" id="XP_014563345.1">
    <property type="nucleotide sequence ID" value="XM_014707859.1"/>
</dbReference>
<gene>
    <name evidence="1" type="ORF">M896_080370</name>
</gene>
<dbReference type="GeneID" id="26262077"/>
<protein>
    <submittedName>
        <fullName evidence="1">Uncharacterized protein</fullName>
    </submittedName>
</protein>
<comment type="caution">
    <text evidence="1">The sequence shown here is derived from an EMBL/GenBank/DDBJ whole genome shotgun (WGS) entry which is preliminary data.</text>
</comment>
<organism evidence="1 2">
    <name type="scientific">Ordospora colligata OC4</name>
    <dbReference type="NCBI Taxonomy" id="1354746"/>
    <lineage>
        <taxon>Eukaryota</taxon>
        <taxon>Fungi</taxon>
        <taxon>Fungi incertae sedis</taxon>
        <taxon>Microsporidia</taxon>
        <taxon>Ordosporidae</taxon>
        <taxon>Ordospora</taxon>
    </lineage>
</organism>
<sequence length="97" mass="10999">MRIKFVAEESIRIEEMAQEMKESWVATVVEDRHVLILSPEEEDVLGHEGISINAYYSAKKDFFKNGKSGLDMALDRLNIGDKQRSIITGLVLKIESS</sequence>
<dbReference type="EMBL" id="JOKQ01000008">
    <property type="protein sequence ID" value="KHN69303.1"/>
    <property type="molecule type" value="Genomic_DNA"/>
</dbReference>
<dbReference type="AlphaFoldDB" id="A0A0B2UJ08"/>
<keyword evidence="2" id="KW-1185">Reference proteome</keyword>
<dbReference type="VEuPathDB" id="MicrosporidiaDB:M896_080370"/>
<dbReference type="Proteomes" id="UP000031056">
    <property type="component" value="Unassembled WGS sequence"/>
</dbReference>
<name>A0A0B2UJ08_9MICR</name>
<evidence type="ECO:0000313" key="1">
    <source>
        <dbReference type="EMBL" id="KHN69303.1"/>
    </source>
</evidence>
<reference evidence="1 2" key="1">
    <citation type="journal article" date="2014" name="MBio">
        <title>The Ordospora colligata genome; evolution of extreme reduction in microsporidia and host-to-parasite horizontal gene transfer.</title>
        <authorList>
            <person name="Pombert J.-F."/>
            <person name="Haag K.L."/>
            <person name="Beidas S."/>
            <person name="Ebert D."/>
            <person name="Keeling P.J."/>
        </authorList>
    </citation>
    <scope>NUCLEOTIDE SEQUENCE [LARGE SCALE GENOMIC DNA]</scope>
    <source>
        <strain evidence="1 2">OC4</strain>
    </source>
</reference>
<proteinExistence type="predicted"/>
<evidence type="ECO:0000313" key="2">
    <source>
        <dbReference type="Proteomes" id="UP000031056"/>
    </source>
</evidence>